<evidence type="ECO:0000256" key="2">
    <source>
        <dbReference type="ARBA" id="ARBA00004123"/>
    </source>
</evidence>
<dbReference type="GO" id="GO:0005634">
    <property type="term" value="C:nucleus"/>
    <property type="evidence" value="ECO:0007669"/>
    <property type="project" value="UniProtKB-SubCell"/>
</dbReference>
<evidence type="ECO:0000256" key="5">
    <source>
        <dbReference type="ARBA" id="ARBA00022723"/>
    </source>
</evidence>
<keyword evidence="5" id="KW-0479">Metal-binding</keyword>
<organism evidence="9 10">
    <name type="scientific">Plectus sambesii</name>
    <dbReference type="NCBI Taxonomy" id="2011161"/>
    <lineage>
        <taxon>Eukaryota</taxon>
        <taxon>Metazoa</taxon>
        <taxon>Ecdysozoa</taxon>
        <taxon>Nematoda</taxon>
        <taxon>Chromadorea</taxon>
        <taxon>Plectida</taxon>
        <taxon>Plectina</taxon>
        <taxon>Plectoidea</taxon>
        <taxon>Plectidae</taxon>
        <taxon>Plectus</taxon>
    </lineage>
</organism>
<reference evidence="10" key="1">
    <citation type="submission" date="2022-11" db="UniProtKB">
        <authorList>
            <consortium name="WormBaseParasite"/>
        </authorList>
    </citation>
    <scope>IDENTIFICATION</scope>
</reference>
<keyword evidence="4" id="KW-0540">Nuclease</keyword>
<sequence length="437" mass="50191">MAKKAFRRKEKKAVLLGLRALQLGIALYRLLQWQQRRVIRRFSVKPSHYGRPSTEMLTYLKYRTDDVDMKQYLRLTTSQFDNLHSRIEDRIQKFAYHRFPISSEERLVIALRHFAHGLSYPVLAQAFQIGATTVREIVNNVSQAIIDVLGNEFMGFPSEERWKEIESEFRDIWQFPMCVGAMDGKHFRCQAPNKTGSAFFNYKEYFSVVLLALVDAHYRFTYVDIGGEGRQSDSSLYAGSDLRQAIQLETAKLPPPADLPGIPIQLPPVIVADEGFGLDTNVMRPFSRSPTLSLRDRIFNYRLSRARRISENTFGVLVNRWRLFRGELIGTPASCRRRIHACLILHNYVRSFDSSVHPYLRYIPPGFVDREEDDDEGIRTVVPGEWRSSGVAPRSAPGGAHNFKASALKIRDHFANYFESPSGSVPWQLKMVLRGLI</sequence>
<comment type="similarity">
    <text evidence="3">Belongs to the HARBI1 family.</text>
</comment>
<dbReference type="GO" id="GO:0046872">
    <property type="term" value="F:metal ion binding"/>
    <property type="evidence" value="ECO:0007669"/>
    <property type="project" value="UniProtKB-KW"/>
</dbReference>
<feature type="domain" description="DDE Tnp4" evidence="8">
    <location>
        <begin position="182"/>
        <end position="347"/>
    </location>
</feature>
<dbReference type="InterPro" id="IPR045249">
    <property type="entry name" value="HARBI1-like"/>
</dbReference>
<evidence type="ECO:0000256" key="7">
    <source>
        <dbReference type="ARBA" id="ARBA00023242"/>
    </source>
</evidence>
<name>A0A914WM27_9BILA</name>
<dbReference type="WBParaSite" id="PSAMB.scaffold4698size13817.g24931.t1">
    <property type="protein sequence ID" value="PSAMB.scaffold4698size13817.g24931.t1"/>
    <property type="gene ID" value="PSAMB.scaffold4698size13817.g24931"/>
</dbReference>
<dbReference type="Proteomes" id="UP000887566">
    <property type="component" value="Unplaced"/>
</dbReference>
<evidence type="ECO:0000256" key="3">
    <source>
        <dbReference type="ARBA" id="ARBA00006958"/>
    </source>
</evidence>
<dbReference type="Pfam" id="PF13359">
    <property type="entry name" value="DDE_Tnp_4"/>
    <property type="match status" value="1"/>
</dbReference>
<evidence type="ECO:0000256" key="4">
    <source>
        <dbReference type="ARBA" id="ARBA00022722"/>
    </source>
</evidence>
<keyword evidence="9" id="KW-1185">Reference proteome</keyword>
<keyword evidence="6" id="KW-0378">Hydrolase</keyword>
<dbReference type="InterPro" id="IPR027806">
    <property type="entry name" value="HARBI1_dom"/>
</dbReference>
<evidence type="ECO:0000256" key="1">
    <source>
        <dbReference type="ARBA" id="ARBA00001968"/>
    </source>
</evidence>
<evidence type="ECO:0000313" key="9">
    <source>
        <dbReference type="Proteomes" id="UP000887566"/>
    </source>
</evidence>
<keyword evidence="7" id="KW-0539">Nucleus</keyword>
<evidence type="ECO:0000313" key="10">
    <source>
        <dbReference type="WBParaSite" id="PSAMB.scaffold4698size13817.g24931.t1"/>
    </source>
</evidence>
<comment type="subcellular location">
    <subcellularLocation>
        <location evidence="2">Nucleus</location>
    </subcellularLocation>
</comment>
<dbReference type="PANTHER" id="PTHR22930:SF269">
    <property type="entry name" value="NUCLEASE HARBI1-LIKE PROTEIN"/>
    <property type="match status" value="1"/>
</dbReference>
<evidence type="ECO:0000256" key="6">
    <source>
        <dbReference type="ARBA" id="ARBA00022801"/>
    </source>
</evidence>
<proteinExistence type="inferred from homology"/>
<dbReference type="AlphaFoldDB" id="A0A914WM27"/>
<evidence type="ECO:0000259" key="8">
    <source>
        <dbReference type="Pfam" id="PF13359"/>
    </source>
</evidence>
<dbReference type="GO" id="GO:0004518">
    <property type="term" value="F:nuclease activity"/>
    <property type="evidence" value="ECO:0007669"/>
    <property type="project" value="UniProtKB-KW"/>
</dbReference>
<protein>
    <submittedName>
        <fullName evidence="10">DDE Tnp4 domain-containing protein</fullName>
    </submittedName>
</protein>
<dbReference type="GO" id="GO:0016787">
    <property type="term" value="F:hydrolase activity"/>
    <property type="evidence" value="ECO:0007669"/>
    <property type="project" value="UniProtKB-KW"/>
</dbReference>
<accession>A0A914WM27</accession>
<comment type="cofactor">
    <cofactor evidence="1">
        <name>a divalent metal cation</name>
        <dbReference type="ChEBI" id="CHEBI:60240"/>
    </cofactor>
</comment>
<dbReference type="PANTHER" id="PTHR22930">
    <property type="match status" value="1"/>
</dbReference>